<evidence type="ECO:0000313" key="1">
    <source>
        <dbReference type="EMBL" id="QNM09925.1"/>
    </source>
</evidence>
<dbReference type="Pfam" id="PF08902">
    <property type="entry name" value="DUF1848"/>
    <property type="match status" value="1"/>
</dbReference>
<accession>A0A7G9GGJ3</accession>
<proteinExistence type="predicted"/>
<evidence type="ECO:0000313" key="2">
    <source>
        <dbReference type="Proteomes" id="UP000515860"/>
    </source>
</evidence>
<dbReference type="Proteomes" id="UP000515860">
    <property type="component" value="Chromosome"/>
</dbReference>
<keyword evidence="2" id="KW-1185">Reference proteome</keyword>
<dbReference type="EMBL" id="CP060635">
    <property type="protein sequence ID" value="QNM09925.1"/>
    <property type="molecule type" value="Genomic_DNA"/>
</dbReference>
<dbReference type="RefSeq" id="WP_118646913.1">
    <property type="nucleotide sequence ID" value="NZ_CP060635.1"/>
</dbReference>
<dbReference type="AlphaFoldDB" id="A0A7G9GGJ3"/>
<protein>
    <submittedName>
        <fullName evidence="1">DUF1848 domain-containing protein</fullName>
    </submittedName>
</protein>
<organism evidence="1 2">
    <name type="scientific">Wansuia hejianensis</name>
    <dbReference type="NCBI Taxonomy" id="2763667"/>
    <lineage>
        <taxon>Bacteria</taxon>
        <taxon>Bacillati</taxon>
        <taxon>Bacillota</taxon>
        <taxon>Clostridia</taxon>
        <taxon>Lachnospirales</taxon>
        <taxon>Lachnospiraceae</taxon>
        <taxon>Wansuia</taxon>
    </lineage>
</organism>
<sequence length="318" mass="35909">MIISASRRTDIPSYYSDWFFHRLEEGNVLVRNPVNQKQVGKVSLSPGVVDGIVFWTKNPAPMLNRLKDPVLEPYSYYFQFTLTPYGKDAEPGLPSKKSVLIPAFRKLASLLGRERVIWRYDPVFFSDTYTLEYHSRCFRFLASELEGCMETCTVSFLDYYSNTFTATRPLRIHPSSAGQQLELLERFSETAAAHGFRLNTCAEALDSEFLGIPHGCCIDKSLLERIGGCRLSVGRDTGQRPECGCASSIDIGAYNSCRNGCLYCYANHSPAALRRNYQSHDPRSPLLYGSTQPGDIIRERKAVSFREDQLTIFDLSGK</sequence>
<dbReference type="KEGG" id="whj:H9Q79_06490"/>
<gene>
    <name evidence="1" type="ORF">H9Q79_06490</name>
</gene>
<reference evidence="1 2" key="1">
    <citation type="submission" date="2020-08" db="EMBL/GenBank/DDBJ databases">
        <authorList>
            <person name="Liu C."/>
            <person name="Sun Q."/>
        </authorList>
    </citation>
    <scope>NUCLEOTIDE SEQUENCE [LARGE SCALE GENOMIC DNA]</scope>
    <source>
        <strain evidence="1 2">NSJ-29</strain>
    </source>
</reference>
<name>A0A7G9GGJ3_9FIRM</name>
<dbReference type="InterPro" id="IPR014998">
    <property type="entry name" value="DUF1848"/>
</dbReference>